<dbReference type="InParanoid" id="E2BLH6"/>
<dbReference type="Proteomes" id="UP000008237">
    <property type="component" value="Unassembled WGS sequence"/>
</dbReference>
<dbReference type="AlphaFoldDB" id="E2BLH6"/>
<evidence type="ECO:0000313" key="3">
    <source>
        <dbReference type="Proteomes" id="UP000008237"/>
    </source>
</evidence>
<protein>
    <submittedName>
        <fullName evidence="2">Uncharacterized protein</fullName>
    </submittedName>
</protein>
<feature type="compositionally biased region" description="Low complexity" evidence="1">
    <location>
        <begin position="16"/>
        <end position="25"/>
    </location>
</feature>
<feature type="compositionally biased region" description="Basic and acidic residues" evidence="1">
    <location>
        <begin position="133"/>
        <end position="144"/>
    </location>
</feature>
<gene>
    <name evidence="2" type="ORF">EAI_07824</name>
</gene>
<proteinExistence type="predicted"/>
<organism evidence="3">
    <name type="scientific">Harpegnathos saltator</name>
    <name type="common">Jerdon's jumping ant</name>
    <dbReference type="NCBI Taxonomy" id="610380"/>
    <lineage>
        <taxon>Eukaryota</taxon>
        <taxon>Metazoa</taxon>
        <taxon>Ecdysozoa</taxon>
        <taxon>Arthropoda</taxon>
        <taxon>Hexapoda</taxon>
        <taxon>Insecta</taxon>
        <taxon>Pterygota</taxon>
        <taxon>Neoptera</taxon>
        <taxon>Endopterygota</taxon>
        <taxon>Hymenoptera</taxon>
        <taxon>Apocrita</taxon>
        <taxon>Aculeata</taxon>
        <taxon>Formicoidea</taxon>
        <taxon>Formicidae</taxon>
        <taxon>Ponerinae</taxon>
        <taxon>Ponerini</taxon>
        <taxon>Harpegnathos</taxon>
    </lineage>
</organism>
<feature type="region of interest" description="Disordered" evidence="1">
    <location>
        <begin position="126"/>
        <end position="161"/>
    </location>
</feature>
<keyword evidence="3" id="KW-1185">Reference proteome</keyword>
<name>E2BLH6_HARSA</name>
<evidence type="ECO:0000313" key="2">
    <source>
        <dbReference type="EMBL" id="EFN83444.1"/>
    </source>
</evidence>
<feature type="region of interest" description="Disordered" evidence="1">
    <location>
        <begin position="1"/>
        <end position="25"/>
    </location>
</feature>
<accession>E2BLH6</accession>
<reference evidence="2 3" key="1">
    <citation type="journal article" date="2010" name="Science">
        <title>Genomic comparison of the ants Camponotus floridanus and Harpegnathos saltator.</title>
        <authorList>
            <person name="Bonasio R."/>
            <person name="Zhang G."/>
            <person name="Ye C."/>
            <person name="Mutti N.S."/>
            <person name="Fang X."/>
            <person name="Qin N."/>
            <person name="Donahue G."/>
            <person name="Yang P."/>
            <person name="Li Q."/>
            <person name="Li C."/>
            <person name="Zhang P."/>
            <person name="Huang Z."/>
            <person name="Berger S.L."/>
            <person name="Reinberg D."/>
            <person name="Wang J."/>
            <person name="Liebig J."/>
        </authorList>
    </citation>
    <scope>NUCLEOTIDE SEQUENCE [LARGE SCALE GENOMIC DNA]</scope>
    <source>
        <strain evidence="2 3">R22 G/1</strain>
    </source>
</reference>
<evidence type="ECO:0000256" key="1">
    <source>
        <dbReference type="SAM" id="MobiDB-lite"/>
    </source>
</evidence>
<sequence>MSSTTTCLSTMEFRHSSIQSSQPSGISRDIPILELLQKHPKKPRITGFNLHIAADGLGAEATSDAAKGERRAPVANPSQPLAYVSTGTYMRRRAAACSSQLFHDDVSGLAAELVVANGGDAKFRACPRRERRREKSAAAADRRQFAGRADGASASRSRSSG</sequence>
<dbReference type="EMBL" id="GL449025">
    <property type="protein sequence ID" value="EFN83444.1"/>
    <property type="molecule type" value="Genomic_DNA"/>
</dbReference>
<feature type="compositionally biased region" description="Low complexity" evidence="1">
    <location>
        <begin position="146"/>
        <end position="161"/>
    </location>
</feature>